<dbReference type="PROSITE" id="PS50966">
    <property type="entry name" value="ZF_SWIM"/>
    <property type="match status" value="1"/>
</dbReference>
<reference evidence="4 5" key="1">
    <citation type="submission" date="2020-08" db="EMBL/GenBank/DDBJ databases">
        <title>The Agave Microbiome: Exploring the role of microbial communities in plant adaptations to desert environments.</title>
        <authorList>
            <person name="Partida-Martinez L.P."/>
        </authorList>
    </citation>
    <scope>NUCLEOTIDE SEQUENCE [LARGE SCALE GENOMIC DNA]</scope>
    <source>
        <strain evidence="4 5">RAS26</strain>
    </source>
</reference>
<evidence type="ECO:0000256" key="1">
    <source>
        <dbReference type="PROSITE-ProRule" id="PRU00325"/>
    </source>
</evidence>
<evidence type="ECO:0000313" key="5">
    <source>
        <dbReference type="Proteomes" id="UP000518206"/>
    </source>
</evidence>
<dbReference type="RefSeq" id="WP_183294730.1">
    <property type="nucleotide sequence ID" value="NZ_JACHVX010000001.1"/>
</dbReference>
<dbReference type="Pfam" id="PF04434">
    <property type="entry name" value="SWIM"/>
    <property type="match status" value="1"/>
</dbReference>
<keyword evidence="1" id="KW-0863">Zinc-finger</keyword>
<comment type="caution">
    <text evidence="4">The sequence shown here is derived from an EMBL/GenBank/DDBJ whole genome shotgun (WGS) entry which is preliminary data.</text>
</comment>
<evidence type="ECO:0000259" key="3">
    <source>
        <dbReference type="PROSITE" id="PS50966"/>
    </source>
</evidence>
<dbReference type="InterPro" id="IPR007527">
    <property type="entry name" value="Znf_SWIM"/>
</dbReference>
<dbReference type="GO" id="GO:0008270">
    <property type="term" value="F:zinc ion binding"/>
    <property type="evidence" value="ECO:0007669"/>
    <property type="project" value="UniProtKB-KW"/>
</dbReference>
<sequence>MPPRWTVEQALALAPDASSASAGRRLAASGSWTSTGAAPGVVWGSCAGSGKAPYQTVVDLTEPAFSCSCPSRKFPCKHALGLLVRWAGGEVAEHDEPADAAAAWLEARAARAARSTERAQARAERPTTTDPRPAERRAEQREQRVSAGVAELDRWLRDQVRTGVASADTAGYALTDPVAARLVDAQAPGLAGAVRRLASVAASGEGWPGRLLEELALVHLLTTAHGRLGELPADLAATVRTRVGATVRTEEVLAGPAVRDRWDVLALRDSSDGRLTTRRVHVRGAATGRDALVLSFAGPGQVLDVSLVPGTALDADLHFHPGALGLRAVVGARHGEPGPLSAVTGAPVVDVLAAWARALAADPWTSDLPVVLGDLHVVPAPDGTPAGWLVADTAGDALPLVAAPGLWTVLAVSGGRPVTLVGALTPSGVRAEAVLADGALVVV</sequence>
<name>A0A7W4Y9N0_9CELL</name>
<keyword evidence="1" id="KW-0862">Zinc</keyword>
<feature type="domain" description="SWIM-type" evidence="3">
    <location>
        <begin position="54"/>
        <end position="87"/>
    </location>
</feature>
<dbReference type="Proteomes" id="UP000518206">
    <property type="component" value="Unassembled WGS sequence"/>
</dbReference>
<accession>A0A7W4Y9N0</accession>
<gene>
    <name evidence="4" type="ORF">FHR80_000667</name>
</gene>
<dbReference type="AlphaFoldDB" id="A0A7W4Y9N0"/>
<dbReference type="EMBL" id="JACHVX010000001">
    <property type="protein sequence ID" value="MBB2921773.1"/>
    <property type="molecule type" value="Genomic_DNA"/>
</dbReference>
<organism evidence="4 5">
    <name type="scientific">Cellulomonas cellasea</name>
    <dbReference type="NCBI Taxonomy" id="43670"/>
    <lineage>
        <taxon>Bacteria</taxon>
        <taxon>Bacillati</taxon>
        <taxon>Actinomycetota</taxon>
        <taxon>Actinomycetes</taxon>
        <taxon>Micrococcales</taxon>
        <taxon>Cellulomonadaceae</taxon>
        <taxon>Cellulomonas</taxon>
    </lineage>
</organism>
<evidence type="ECO:0000256" key="2">
    <source>
        <dbReference type="SAM" id="MobiDB-lite"/>
    </source>
</evidence>
<feature type="region of interest" description="Disordered" evidence="2">
    <location>
        <begin position="114"/>
        <end position="144"/>
    </location>
</feature>
<reference evidence="4 5" key="2">
    <citation type="submission" date="2020-08" db="EMBL/GenBank/DDBJ databases">
        <authorList>
            <person name="Partida-Martinez L."/>
            <person name="Huntemann M."/>
            <person name="Clum A."/>
            <person name="Wang J."/>
            <person name="Palaniappan K."/>
            <person name="Ritter S."/>
            <person name="Chen I.-M."/>
            <person name="Stamatis D."/>
            <person name="Reddy T."/>
            <person name="O'Malley R."/>
            <person name="Daum C."/>
            <person name="Shapiro N."/>
            <person name="Ivanova N."/>
            <person name="Kyrpides N."/>
            <person name="Woyke T."/>
        </authorList>
    </citation>
    <scope>NUCLEOTIDE SEQUENCE [LARGE SCALE GENOMIC DNA]</scope>
    <source>
        <strain evidence="4 5">RAS26</strain>
    </source>
</reference>
<evidence type="ECO:0000313" key="4">
    <source>
        <dbReference type="EMBL" id="MBB2921773.1"/>
    </source>
</evidence>
<protein>
    <recommendedName>
        <fullName evidence="3">SWIM-type domain-containing protein</fullName>
    </recommendedName>
</protein>
<proteinExistence type="predicted"/>
<keyword evidence="1" id="KW-0479">Metal-binding</keyword>